<dbReference type="PANTHER" id="PTHR43671:SF13">
    <property type="entry name" value="SERINE_THREONINE-PROTEIN KINASE NEK2"/>
    <property type="match status" value="1"/>
</dbReference>
<dbReference type="Proteomes" id="UP000537825">
    <property type="component" value="Unassembled WGS sequence"/>
</dbReference>
<evidence type="ECO:0000256" key="5">
    <source>
        <dbReference type="ARBA" id="ARBA00022777"/>
    </source>
</evidence>
<evidence type="ECO:0000256" key="7">
    <source>
        <dbReference type="PROSITE-ProRule" id="PRU10141"/>
    </source>
</evidence>
<evidence type="ECO:0000313" key="11">
    <source>
        <dbReference type="Proteomes" id="UP000537825"/>
    </source>
</evidence>
<proteinExistence type="inferred from homology"/>
<evidence type="ECO:0000256" key="6">
    <source>
        <dbReference type="ARBA" id="ARBA00022840"/>
    </source>
</evidence>
<dbReference type="RefSeq" id="WP_139920512.1">
    <property type="nucleotide sequence ID" value="NZ_CBCSLE010000197.1"/>
</dbReference>
<keyword evidence="5 10" id="KW-0418">Kinase</keyword>
<organism evidence="10 11">
    <name type="scientific">Corallococcus exiguus</name>
    <dbReference type="NCBI Taxonomy" id="83462"/>
    <lineage>
        <taxon>Bacteria</taxon>
        <taxon>Pseudomonadati</taxon>
        <taxon>Myxococcota</taxon>
        <taxon>Myxococcia</taxon>
        <taxon>Myxococcales</taxon>
        <taxon>Cystobacterineae</taxon>
        <taxon>Myxococcaceae</taxon>
        <taxon>Corallococcus</taxon>
    </lineage>
</organism>
<feature type="binding site" evidence="7">
    <location>
        <position position="69"/>
    </location>
    <ligand>
        <name>ATP</name>
        <dbReference type="ChEBI" id="CHEBI:30616"/>
    </ligand>
</feature>
<dbReference type="InterPro" id="IPR011009">
    <property type="entry name" value="Kinase-like_dom_sf"/>
</dbReference>
<dbReference type="InterPro" id="IPR041664">
    <property type="entry name" value="AAA_16"/>
</dbReference>
<dbReference type="InterPro" id="IPR027417">
    <property type="entry name" value="P-loop_NTPase"/>
</dbReference>
<dbReference type="InterPro" id="IPR017441">
    <property type="entry name" value="Protein_kinase_ATP_BS"/>
</dbReference>
<sequence>MRCPVCHRRLAPGAACPVNGVAAGSGLPLEPLAIPDVPGLSGAALLGVGGFAHVFTAARESDGREVALKVGLGPHHARFAHEAEALRRVGPPTVPEVLEEGRVGGRPFLVQELLRGQTLAAWMAALPGTGAASVARVRELLTGLCQAVARVHAVGVAHRDLKPENIFLREGGALSLLDFGLARWMDAGPAEAAGNRAGTTVYMSPEQCLDAREAGPAADIYALGVLLFELLTGTPPFHGTPDEVREGHVSQRPPRVSERAQVPGALDAVVARCLAKEPAERYASAEELLAAFEAACVEGPSLSGVVGARDARSAQALVTFAGARPVAVLGLRTAASVEGLAATLEPFGGVLARVAAGGYVLVFCESLSAEANVRAGALAARRLVESGEASAVLHVAVLYVHPGTTLPRIAGAALERPETWWGRALAQGEVRVTPEAVARLEPGWIEPVTQPDDIEASLGIRDPGAREEQSPESIGSTAGPWNAGDARPAVRESAIRESTSSQAVAESPRAASPGSGDTERENGAVFRLRLHDEDGARADGEPPPFVGRDALLDALVADAARSLSSSAPGLGVLTGEVGHGKSRLLKALALQLESTGHARVVRLRAPPPDASLSNALLDSLRAVAGRPSAEPRILAEALVAQACEAPLVLLLDDAHLADPLSLDVLERATLEGPRASLWICVAGRPSLLGLRPHLGERSAHVSRHTLPPLPPEASRAVLVHLLRPAEHIPEPVLARLELLAQGVPLSLVELARALRAAGALRSAPGGGWYVAPDALLDVSVTPLFERLAPRVLAGLPEAHRVLARLCAVLGTEVDVARVDSALRHLTAGPELSRAAALDAGAGLQRLTRAGLLRPTSPGRFAFRHPLLREALEALLPPAPRRALHAAALKASVGDDVAERRRRAHHAAVCGAHLEASRDYLSLAEEARSGHLPVEAEQHYTRALALLPESDDARRAQALAGRGKVRHRLQRFRESLADLSAARALARIRGDAALEVDLLLEEATARDWMEDSDGSAVCTREALDAIEPLDAPRLSLRCGLARGRLHVRQGEWAAAARVLTSTAEGSERARDHETLVVSLALLGSALTFLDRAPEAAERFDEALERCEAAGDGLHKAAVLCNRVLLWLRQGDVSRMEADLRRAMALGRELAHAQMERWSTFNLAEVLYMQGRLDEALPLAQRAHELGVRFFREHPVPVDALLIARIQAAAGDEAAAARQLAWISERCPPESLPPTAIMRRLVELQVHQQTAGAFQATDWAALHTEADALASPDEKAEILLQATAIARRTGAMEEALAWLERAGPVVAEAPLWSTRFHALRAALVPSAL</sequence>
<gene>
    <name evidence="10" type="ORF">GTZ93_25540</name>
</gene>
<feature type="region of interest" description="Disordered" evidence="8">
    <location>
        <begin position="238"/>
        <end position="260"/>
    </location>
</feature>
<feature type="compositionally biased region" description="Basic and acidic residues" evidence="8">
    <location>
        <begin position="240"/>
        <end position="249"/>
    </location>
</feature>
<dbReference type="GO" id="GO:0004674">
    <property type="term" value="F:protein serine/threonine kinase activity"/>
    <property type="evidence" value="ECO:0007669"/>
    <property type="project" value="UniProtKB-EC"/>
</dbReference>
<protein>
    <recommendedName>
        <fullName evidence="2">non-specific serine/threonine protein kinase</fullName>
        <ecNumber evidence="2">2.7.11.1</ecNumber>
    </recommendedName>
</protein>
<keyword evidence="11" id="KW-1185">Reference proteome</keyword>
<dbReference type="PROSITE" id="PS00107">
    <property type="entry name" value="PROTEIN_KINASE_ATP"/>
    <property type="match status" value="1"/>
</dbReference>
<dbReference type="PROSITE" id="PS50011">
    <property type="entry name" value="PROTEIN_KINASE_DOM"/>
    <property type="match status" value="1"/>
</dbReference>
<dbReference type="SUPFAM" id="SSF56112">
    <property type="entry name" value="Protein kinase-like (PK-like)"/>
    <property type="match status" value="1"/>
</dbReference>
<accession>A0A7X4YCZ6</accession>
<comment type="caution">
    <text evidence="10">The sequence shown here is derived from an EMBL/GenBank/DDBJ whole genome shotgun (WGS) entry which is preliminary data.</text>
</comment>
<dbReference type="Pfam" id="PF13191">
    <property type="entry name" value="AAA_16"/>
    <property type="match status" value="1"/>
</dbReference>
<comment type="similarity">
    <text evidence="1">Belongs to the protein kinase superfamily. NEK Ser/Thr protein kinase family. NIMA subfamily.</text>
</comment>
<evidence type="ECO:0000259" key="9">
    <source>
        <dbReference type="PROSITE" id="PS50011"/>
    </source>
</evidence>
<dbReference type="CDD" id="cd14014">
    <property type="entry name" value="STKc_PknB_like"/>
    <property type="match status" value="1"/>
</dbReference>
<keyword evidence="6 7" id="KW-0067">ATP-binding</keyword>
<dbReference type="Gene3D" id="1.10.510.10">
    <property type="entry name" value="Transferase(Phosphotransferase) domain 1"/>
    <property type="match status" value="1"/>
</dbReference>
<evidence type="ECO:0000256" key="2">
    <source>
        <dbReference type="ARBA" id="ARBA00012513"/>
    </source>
</evidence>
<evidence type="ECO:0000256" key="1">
    <source>
        <dbReference type="ARBA" id="ARBA00010886"/>
    </source>
</evidence>
<dbReference type="EC" id="2.7.11.1" evidence="2"/>
<dbReference type="PROSITE" id="PS00108">
    <property type="entry name" value="PROTEIN_KINASE_ST"/>
    <property type="match status" value="1"/>
</dbReference>
<evidence type="ECO:0000256" key="8">
    <source>
        <dbReference type="SAM" id="MobiDB-lite"/>
    </source>
</evidence>
<dbReference type="InterPro" id="IPR019734">
    <property type="entry name" value="TPR_rpt"/>
</dbReference>
<dbReference type="EMBL" id="JAAAPK010000007">
    <property type="protein sequence ID" value="NBC43173.1"/>
    <property type="molecule type" value="Genomic_DNA"/>
</dbReference>
<evidence type="ECO:0000313" key="10">
    <source>
        <dbReference type="EMBL" id="NBC43173.1"/>
    </source>
</evidence>
<dbReference type="SMART" id="SM00220">
    <property type="entry name" value="S_TKc"/>
    <property type="match status" value="1"/>
</dbReference>
<keyword evidence="3" id="KW-0808">Transferase</keyword>
<dbReference type="InterPro" id="IPR050660">
    <property type="entry name" value="NEK_Ser/Thr_kinase"/>
</dbReference>
<dbReference type="PANTHER" id="PTHR43671">
    <property type="entry name" value="SERINE/THREONINE-PROTEIN KINASE NEK"/>
    <property type="match status" value="1"/>
</dbReference>
<dbReference type="InterPro" id="IPR008271">
    <property type="entry name" value="Ser/Thr_kinase_AS"/>
</dbReference>
<evidence type="ECO:0000256" key="3">
    <source>
        <dbReference type="ARBA" id="ARBA00022679"/>
    </source>
</evidence>
<dbReference type="Gene3D" id="3.30.200.20">
    <property type="entry name" value="Phosphorylase Kinase, domain 1"/>
    <property type="match status" value="1"/>
</dbReference>
<evidence type="ECO:0000256" key="4">
    <source>
        <dbReference type="ARBA" id="ARBA00022741"/>
    </source>
</evidence>
<dbReference type="Pfam" id="PF00069">
    <property type="entry name" value="Pkinase"/>
    <property type="match status" value="1"/>
</dbReference>
<dbReference type="SMART" id="SM00028">
    <property type="entry name" value="TPR"/>
    <property type="match status" value="5"/>
</dbReference>
<dbReference type="GO" id="GO:0005524">
    <property type="term" value="F:ATP binding"/>
    <property type="evidence" value="ECO:0007669"/>
    <property type="project" value="UniProtKB-UniRule"/>
</dbReference>
<reference evidence="10 11" key="1">
    <citation type="submission" date="2020-01" db="EMBL/GenBank/DDBJ databases">
        <title>The draft genome sequence of Corallococcus exiguus DSM 14696.</title>
        <authorList>
            <person name="Zhang X."/>
            <person name="Zhu H."/>
        </authorList>
    </citation>
    <scope>NUCLEOTIDE SEQUENCE [LARGE SCALE GENOMIC DNA]</scope>
    <source>
        <strain evidence="10 11">DSM 14696</strain>
    </source>
</reference>
<feature type="domain" description="Protein kinase" evidence="9">
    <location>
        <begin position="40"/>
        <end position="293"/>
    </location>
</feature>
<feature type="region of interest" description="Disordered" evidence="8">
    <location>
        <begin position="444"/>
        <end position="521"/>
    </location>
</feature>
<keyword evidence="4 7" id="KW-0547">Nucleotide-binding</keyword>
<dbReference type="SUPFAM" id="SSF52540">
    <property type="entry name" value="P-loop containing nucleoside triphosphate hydrolases"/>
    <property type="match status" value="1"/>
</dbReference>
<dbReference type="InterPro" id="IPR011990">
    <property type="entry name" value="TPR-like_helical_dom_sf"/>
</dbReference>
<name>A0A7X4YCZ6_9BACT</name>
<dbReference type="SUPFAM" id="SSF48452">
    <property type="entry name" value="TPR-like"/>
    <property type="match status" value="2"/>
</dbReference>
<dbReference type="InterPro" id="IPR000719">
    <property type="entry name" value="Prot_kinase_dom"/>
</dbReference>
<dbReference type="Gene3D" id="1.25.40.10">
    <property type="entry name" value="Tetratricopeptide repeat domain"/>
    <property type="match status" value="1"/>
</dbReference>